<dbReference type="Proteomes" id="UP000823844">
    <property type="component" value="Unassembled WGS sequence"/>
</dbReference>
<proteinExistence type="predicted"/>
<evidence type="ECO:0000313" key="3">
    <source>
        <dbReference type="Proteomes" id="UP000823844"/>
    </source>
</evidence>
<reference evidence="2" key="1">
    <citation type="journal article" date="2021" name="PeerJ">
        <title>Extensive microbial diversity within the chicken gut microbiome revealed by metagenomics and culture.</title>
        <authorList>
            <person name="Gilroy R."/>
            <person name="Ravi A."/>
            <person name="Getino M."/>
            <person name="Pursley I."/>
            <person name="Horton D.L."/>
            <person name="Alikhan N.F."/>
            <person name="Baker D."/>
            <person name="Gharbi K."/>
            <person name="Hall N."/>
            <person name="Watson M."/>
            <person name="Adriaenssens E.M."/>
            <person name="Foster-Nyarko E."/>
            <person name="Jarju S."/>
            <person name="Secka A."/>
            <person name="Antonio M."/>
            <person name="Oren A."/>
            <person name="Chaudhuri R.R."/>
            <person name="La Ragione R."/>
            <person name="Hildebrand F."/>
            <person name="Pallen M.J."/>
        </authorList>
    </citation>
    <scope>NUCLEOTIDE SEQUENCE</scope>
    <source>
        <strain evidence="2">F6-686</strain>
    </source>
</reference>
<comment type="caution">
    <text evidence="2">The sequence shown here is derived from an EMBL/GenBank/DDBJ whole genome shotgun (WGS) entry which is preliminary data.</text>
</comment>
<dbReference type="EMBL" id="JAHLFT010000064">
    <property type="protein sequence ID" value="MBU3828429.1"/>
    <property type="molecule type" value="Genomic_DNA"/>
</dbReference>
<dbReference type="AlphaFoldDB" id="A0A9E2KQU8"/>
<name>A0A9E2KQU8_9LACO</name>
<dbReference type="PANTHER" id="PTHR38454">
    <property type="entry name" value="INTEGRAL MEMBRANE PROTEIN-RELATED"/>
    <property type="match status" value="1"/>
</dbReference>
<gene>
    <name evidence="2" type="ORF">H9806_04740</name>
</gene>
<feature type="transmembrane region" description="Helical" evidence="1">
    <location>
        <begin position="405"/>
        <end position="425"/>
    </location>
</feature>
<feature type="transmembrane region" description="Helical" evidence="1">
    <location>
        <begin position="287"/>
        <end position="306"/>
    </location>
</feature>
<dbReference type="PANTHER" id="PTHR38454:SF1">
    <property type="entry name" value="INTEGRAL MEMBRANE PROTEIN"/>
    <property type="match status" value="1"/>
</dbReference>
<feature type="transmembrane region" description="Helical" evidence="1">
    <location>
        <begin position="374"/>
        <end position="393"/>
    </location>
</feature>
<accession>A0A9E2KQU8</accession>
<feature type="transmembrane region" description="Helical" evidence="1">
    <location>
        <begin position="99"/>
        <end position="123"/>
    </location>
</feature>
<keyword evidence="1" id="KW-0472">Membrane</keyword>
<keyword evidence="1" id="KW-1133">Transmembrane helix</keyword>
<feature type="transmembrane region" description="Helical" evidence="1">
    <location>
        <begin position="225"/>
        <end position="245"/>
    </location>
</feature>
<sequence>MLNKRFFSTKRLAYILSFLLPFLSIFIYFAINHFNLLTVDLGQQYIDFLAFFRQNFFTNPLKLIYNFQNGLGGSMIATDAYYLMSPFNFVLFFFPKSQITFAVLTIISLKFAFCGLSYFYYWYHQKNYDVLYSLAASFAYALSGYTVANYFNLMWLDSVILLPLLINAIDETLLNKKDSLILVTFALWVTNFYTGIMALFFGLIYFISQLIIKKRDVQITVIRKYLLKSIAGSFLASFILLPVFFELLTGKAQVDSQWAISWQFNLAEELGKFSSASYNYHEMESGLPNLFMTSVMLFAVVTYFLTKKVANREKIVNGILLIFFIISLSFTPLVLFWHLGQMPIWYPGRFSFVLIFFCLNLAMTSLKQQSSFLFWQKAVIGIAAIGLVSYWTIEHKEFTYFSDTSLIISTLFIVLTLLFFFFIFNKHHFDKLFLVGITAIEVVVNLILSLNNISFQENRDYQNFANNLSQVTKYNRQTDANLYRTEKIFSRSDDDPFTAEYNGISNFNSVTNPNVLNFLSQLGLLHNSNSYTNNGGTPITDSFFGIKYYIIPNYEHKYIPQNQQMYFDNNNERLDVDNYETKKHFKQLTLLKNSGALPLLFTTDFHDQQLNFVDDNPALNQNKLLQYLTKAKIQSFKLVNWPMPKLENLKQQNINHRYLVKNAGKQANLTFNIKLKSNDSYYLNIPSGINEDDIDLFVNDQRIDLTSRDDQDHLINLASRQKGLNLKIVFALKQSALDFIDFNLYRFNNQLVKRSFLSLNKNQPIPHMNSALSIKTNNFKLSKKKQVLSTIPYSHNWLIFDNGKRISTKTFAKTFITFNLNKGHHQITLIYIPWLLILGIIISLITLIVLKLYLY</sequence>
<feature type="transmembrane region" description="Helical" evidence="1">
    <location>
        <begin position="432"/>
        <end position="450"/>
    </location>
</feature>
<feature type="transmembrane region" description="Helical" evidence="1">
    <location>
        <begin position="344"/>
        <end position="362"/>
    </location>
</feature>
<feature type="transmembrane region" description="Helical" evidence="1">
    <location>
        <begin position="12"/>
        <end position="31"/>
    </location>
</feature>
<keyword evidence="1" id="KW-0812">Transmembrane</keyword>
<dbReference type="InterPro" id="IPR018580">
    <property type="entry name" value="Uncharacterised_YfhO"/>
</dbReference>
<dbReference type="Pfam" id="PF09586">
    <property type="entry name" value="YfhO"/>
    <property type="match status" value="1"/>
</dbReference>
<reference evidence="2" key="2">
    <citation type="submission" date="2021-04" db="EMBL/GenBank/DDBJ databases">
        <authorList>
            <person name="Gilroy R."/>
        </authorList>
    </citation>
    <scope>NUCLEOTIDE SEQUENCE</scope>
    <source>
        <strain evidence="2">F6-686</strain>
    </source>
</reference>
<feature type="transmembrane region" description="Helical" evidence="1">
    <location>
        <begin position="831"/>
        <end position="854"/>
    </location>
</feature>
<evidence type="ECO:0000256" key="1">
    <source>
        <dbReference type="SAM" id="Phobius"/>
    </source>
</evidence>
<protein>
    <submittedName>
        <fullName evidence="2">YfhO family protein</fullName>
    </submittedName>
</protein>
<feature type="transmembrane region" description="Helical" evidence="1">
    <location>
        <begin position="318"/>
        <end position="338"/>
    </location>
</feature>
<feature type="transmembrane region" description="Helical" evidence="1">
    <location>
        <begin position="180"/>
        <end position="205"/>
    </location>
</feature>
<organism evidence="2 3">
    <name type="scientific">Candidatus Lactobacillus pullistercoris</name>
    <dbReference type="NCBI Taxonomy" id="2838636"/>
    <lineage>
        <taxon>Bacteria</taxon>
        <taxon>Bacillati</taxon>
        <taxon>Bacillota</taxon>
        <taxon>Bacilli</taxon>
        <taxon>Lactobacillales</taxon>
        <taxon>Lactobacillaceae</taxon>
        <taxon>Lactobacillus</taxon>
    </lineage>
</organism>
<feature type="transmembrane region" description="Helical" evidence="1">
    <location>
        <begin position="130"/>
        <end position="151"/>
    </location>
</feature>
<evidence type="ECO:0000313" key="2">
    <source>
        <dbReference type="EMBL" id="MBU3828429.1"/>
    </source>
</evidence>